<gene>
    <name evidence="2" type="ORF">TRFO_35706</name>
</gene>
<evidence type="ECO:0008006" key="4">
    <source>
        <dbReference type="Google" id="ProtNLM"/>
    </source>
</evidence>
<dbReference type="RefSeq" id="XP_068351151.1">
    <property type="nucleotide sequence ID" value="XM_068510408.1"/>
</dbReference>
<dbReference type="VEuPathDB" id="TrichDB:TRFO_35706"/>
<feature type="transmembrane region" description="Helical" evidence="1">
    <location>
        <begin position="49"/>
        <end position="72"/>
    </location>
</feature>
<keyword evidence="3" id="KW-1185">Reference proteome</keyword>
<feature type="transmembrane region" description="Helical" evidence="1">
    <location>
        <begin position="174"/>
        <end position="195"/>
    </location>
</feature>
<feature type="transmembrane region" description="Helical" evidence="1">
    <location>
        <begin position="84"/>
        <end position="111"/>
    </location>
</feature>
<organism evidence="2 3">
    <name type="scientific">Tritrichomonas foetus</name>
    <dbReference type="NCBI Taxonomy" id="1144522"/>
    <lineage>
        <taxon>Eukaryota</taxon>
        <taxon>Metamonada</taxon>
        <taxon>Parabasalia</taxon>
        <taxon>Tritrichomonadida</taxon>
        <taxon>Tritrichomonadidae</taxon>
        <taxon>Tritrichomonas</taxon>
    </lineage>
</organism>
<reference evidence="2" key="1">
    <citation type="submission" date="2016-10" db="EMBL/GenBank/DDBJ databases">
        <authorList>
            <person name="Benchimol M."/>
            <person name="Almeida L.G."/>
            <person name="Vasconcelos A.T."/>
            <person name="Perreira-Neves A."/>
            <person name="Rosa I.A."/>
            <person name="Tasca T."/>
            <person name="Bogo M.R."/>
            <person name="de Souza W."/>
        </authorList>
    </citation>
    <scope>NUCLEOTIDE SEQUENCE [LARGE SCALE GENOMIC DNA]</scope>
    <source>
        <strain evidence="2">K</strain>
    </source>
</reference>
<evidence type="ECO:0000313" key="3">
    <source>
        <dbReference type="Proteomes" id="UP000179807"/>
    </source>
</evidence>
<dbReference type="GeneID" id="94845112"/>
<keyword evidence="1" id="KW-0812">Transmembrane</keyword>
<name>A0A1J4JFL9_9EUKA</name>
<keyword evidence="1" id="KW-0472">Membrane</keyword>
<accession>A0A1J4JFL9</accession>
<dbReference type="Proteomes" id="UP000179807">
    <property type="component" value="Unassembled WGS sequence"/>
</dbReference>
<comment type="caution">
    <text evidence="2">The sequence shown here is derived from an EMBL/GenBank/DDBJ whole genome shotgun (WGS) entry which is preliminary data.</text>
</comment>
<dbReference type="EMBL" id="MLAK01001081">
    <property type="protein sequence ID" value="OHS98014.1"/>
    <property type="molecule type" value="Genomic_DNA"/>
</dbReference>
<protein>
    <recommendedName>
        <fullName evidence="4">Tetraspanin family protein</fullName>
    </recommendedName>
</protein>
<evidence type="ECO:0000313" key="2">
    <source>
        <dbReference type="EMBL" id="OHS98014.1"/>
    </source>
</evidence>
<sequence>MVAFSPCSMALLIAFALFMLMCIVTTIVSFVFSIFYLKDITNLIPHTCSTYIFTPTVVLMISIVLFLIFAGILSKITQSFMKKLISMAPFVVTLIFTITFFIVIFVSTILITKFSSDKYIQQQVTQINEKIFNSESKCFDEIQKLYNCSTKNNCSEIVGQSVPPKIQAIHKSSFYLSIFIDGSFIVALICIAWYYTPCPCGPIHDMNRV</sequence>
<feature type="transmembrane region" description="Helical" evidence="1">
    <location>
        <begin position="12"/>
        <end position="37"/>
    </location>
</feature>
<dbReference type="AlphaFoldDB" id="A0A1J4JFL9"/>
<evidence type="ECO:0000256" key="1">
    <source>
        <dbReference type="SAM" id="Phobius"/>
    </source>
</evidence>
<keyword evidence="1" id="KW-1133">Transmembrane helix</keyword>
<proteinExistence type="predicted"/>